<dbReference type="PANTHER" id="PTHR46060:SF1">
    <property type="entry name" value="MARINER MOS1 TRANSPOSASE-LIKE PROTEIN"/>
    <property type="match status" value="1"/>
</dbReference>
<proteinExistence type="predicted"/>
<accession>A0A4Y2GAM9</accession>
<comment type="caution">
    <text evidence="2">The sequence shown here is derived from an EMBL/GenBank/DDBJ whole genome shotgun (WGS) entry which is preliminary data.</text>
</comment>
<name>A0A4Y2GAM9_ARAVE</name>
<keyword evidence="3" id="KW-1185">Reference proteome</keyword>
<dbReference type="EMBL" id="BGPR01001271">
    <property type="protein sequence ID" value="GBM49765.1"/>
    <property type="molecule type" value="Genomic_DNA"/>
</dbReference>
<dbReference type="AlphaFoldDB" id="A0A4Y2GAM9"/>
<dbReference type="InterPro" id="IPR041426">
    <property type="entry name" value="Mos1_HTH"/>
</dbReference>
<evidence type="ECO:0000259" key="1">
    <source>
        <dbReference type="Pfam" id="PF17906"/>
    </source>
</evidence>
<reference evidence="2 3" key="1">
    <citation type="journal article" date="2019" name="Sci. Rep.">
        <title>Orb-weaving spider Araneus ventricosus genome elucidates the spidroin gene catalogue.</title>
        <authorList>
            <person name="Kono N."/>
            <person name="Nakamura H."/>
            <person name="Ohtoshi R."/>
            <person name="Moran D.A.P."/>
            <person name="Shinohara A."/>
            <person name="Yoshida Y."/>
            <person name="Fujiwara M."/>
            <person name="Mori M."/>
            <person name="Tomita M."/>
            <person name="Arakawa K."/>
        </authorList>
    </citation>
    <scope>NUCLEOTIDE SEQUENCE [LARGE SCALE GENOMIC DNA]</scope>
</reference>
<dbReference type="Proteomes" id="UP000499080">
    <property type="component" value="Unassembled WGS sequence"/>
</dbReference>
<protein>
    <recommendedName>
        <fullName evidence="1">Mos1 transposase HTH domain-containing protein</fullName>
    </recommendedName>
</protein>
<organism evidence="2 3">
    <name type="scientific">Araneus ventricosus</name>
    <name type="common">Orbweaver spider</name>
    <name type="synonym">Epeira ventricosa</name>
    <dbReference type="NCBI Taxonomy" id="182803"/>
    <lineage>
        <taxon>Eukaryota</taxon>
        <taxon>Metazoa</taxon>
        <taxon>Ecdysozoa</taxon>
        <taxon>Arthropoda</taxon>
        <taxon>Chelicerata</taxon>
        <taxon>Arachnida</taxon>
        <taxon>Araneae</taxon>
        <taxon>Araneomorphae</taxon>
        <taxon>Entelegynae</taxon>
        <taxon>Araneoidea</taxon>
        <taxon>Araneidae</taxon>
        <taxon>Araneus</taxon>
    </lineage>
</organism>
<gene>
    <name evidence="2" type="ORF">AVEN_60496_1</name>
</gene>
<dbReference type="OrthoDB" id="616263at2759"/>
<evidence type="ECO:0000313" key="3">
    <source>
        <dbReference type="Proteomes" id="UP000499080"/>
    </source>
</evidence>
<dbReference type="PANTHER" id="PTHR46060">
    <property type="entry name" value="MARINER MOS1 TRANSPOSASE-LIKE PROTEIN"/>
    <property type="match status" value="1"/>
</dbReference>
<dbReference type="Pfam" id="PF17906">
    <property type="entry name" value="HTH_48"/>
    <property type="match status" value="1"/>
</dbReference>
<dbReference type="InterPro" id="IPR052709">
    <property type="entry name" value="Transposase-MT_Hybrid"/>
</dbReference>
<dbReference type="Gene3D" id="1.10.10.1450">
    <property type="match status" value="1"/>
</dbReference>
<sequence>MEQRINLKFLFKLGKSTSESHTSLKKVYGDDTVNLKTVYAWFKKFSVGRGTVEDEHRSRRPTTCKAAYRYACKAVFAQHGVTELAHPRILQTCHHRTFSCFLNLKCL</sequence>
<feature type="domain" description="Mos1 transposase HTH" evidence="1">
    <location>
        <begin position="4"/>
        <end position="48"/>
    </location>
</feature>
<evidence type="ECO:0000313" key="2">
    <source>
        <dbReference type="EMBL" id="GBM49765.1"/>
    </source>
</evidence>